<dbReference type="AlphaFoldDB" id="A0A8H6MUU6"/>
<evidence type="ECO:0000313" key="2">
    <source>
        <dbReference type="EMBL" id="KAF6809011.1"/>
    </source>
</evidence>
<comment type="caution">
    <text evidence="2">The sequence shown here is derived from an EMBL/GenBank/DDBJ whole genome shotgun (WGS) entry which is preliminary data.</text>
</comment>
<gene>
    <name evidence="2" type="ORF">CSOJ01_07182</name>
</gene>
<keyword evidence="3" id="KW-1185">Reference proteome</keyword>
<feature type="region of interest" description="Disordered" evidence="1">
    <location>
        <begin position="230"/>
        <end position="257"/>
    </location>
</feature>
<feature type="compositionally biased region" description="Polar residues" evidence="1">
    <location>
        <begin position="247"/>
        <end position="257"/>
    </location>
</feature>
<name>A0A8H6MUU6_9PEZI</name>
<feature type="compositionally biased region" description="Basic and acidic residues" evidence="1">
    <location>
        <begin position="1"/>
        <end position="18"/>
    </location>
</feature>
<proteinExistence type="predicted"/>
<evidence type="ECO:0000256" key="1">
    <source>
        <dbReference type="SAM" id="MobiDB-lite"/>
    </source>
</evidence>
<dbReference type="Proteomes" id="UP000652219">
    <property type="component" value="Unassembled WGS sequence"/>
</dbReference>
<reference evidence="2 3" key="1">
    <citation type="journal article" date="2020" name="Phytopathology">
        <title>Genome Sequence Resources of Colletotrichum truncatum, C. plurivorum, C. musicola, and C. sojae: Four Species Pathogenic to Soybean (Glycine max).</title>
        <authorList>
            <person name="Rogerio F."/>
            <person name="Boufleur T.R."/>
            <person name="Ciampi-Guillardi M."/>
            <person name="Sukno S.A."/>
            <person name="Thon M.R."/>
            <person name="Massola Junior N.S."/>
            <person name="Baroncelli R."/>
        </authorList>
    </citation>
    <scope>NUCLEOTIDE SEQUENCE [LARGE SCALE GENOMIC DNA]</scope>
    <source>
        <strain evidence="2 3">LFN0009</strain>
    </source>
</reference>
<sequence>MDPVRPVEVRSHEKRDESVGSGDEPGIGPVCLPRFPSPGSGTAVGTLVTGPWAMGRRGATRSDEERAGKSPSIYRSRWAGWDGKWILVFLIGDSILQQQKQGNQPAAGRKSLSFSSAQRAGGQSWFWYSRAAGVVGWACVASYTTHLFPFRPPSSLPAGGAATQIWPSTDSCRRLKPTAPRGDATEQAKAPSSILATLAEVEFRKSFGLEGETSFPLPKIEGSAALVAGPHRSEPCRSIQPILPVRPSSSGEGQLEE</sequence>
<evidence type="ECO:0000313" key="3">
    <source>
        <dbReference type="Proteomes" id="UP000652219"/>
    </source>
</evidence>
<feature type="region of interest" description="Disordered" evidence="1">
    <location>
        <begin position="1"/>
        <end position="69"/>
    </location>
</feature>
<organism evidence="2 3">
    <name type="scientific">Colletotrichum sojae</name>
    <dbReference type="NCBI Taxonomy" id="2175907"/>
    <lineage>
        <taxon>Eukaryota</taxon>
        <taxon>Fungi</taxon>
        <taxon>Dikarya</taxon>
        <taxon>Ascomycota</taxon>
        <taxon>Pezizomycotina</taxon>
        <taxon>Sordariomycetes</taxon>
        <taxon>Hypocreomycetidae</taxon>
        <taxon>Glomerellales</taxon>
        <taxon>Glomerellaceae</taxon>
        <taxon>Colletotrichum</taxon>
        <taxon>Colletotrichum orchidearum species complex</taxon>
    </lineage>
</organism>
<accession>A0A8H6MUU6</accession>
<dbReference type="EMBL" id="WIGN01000108">
    <property type="protein sequence ID" value="KAF6809011.1"/>
    <property type="molecule type" value="Genomic_DNA"/>
</dbReference>
<protein>
    <submittedName>
        <fullName evidence="2">Uncharacterized protein</fullName>
    </submittedName>
</protein>